<proteinExistence type="predicted"/>
<organism evidence="2 3">
    <name type="scientific">Mucilaginibacter ginsenosidivorax</name>
    <dbReference type="NCBI Taxonomy" id="862126"/>
    <lineage>
        <taxon>Bacteria</taxon>
        <taxon>Pseudomonadati</taxon>
        <taxon>Bacteroidota</taxon>
        <taxon>Sphingobacteriia</taxon>
        <taxon>Sphingobacteriales</taxon>
        <taxon>Sphingobacteriaceae</taxon>
        <taxon>Mucilaginibacter</taxon>
    </lineage>
</organism>
<evidence type="ECO:0000256" key="1">
    <source>
        <dbReference type="SAM" id="Phobius"/>
    </source>
</evidence>
<dbReference type="OrthoDB" id="1004942at2"/>
<keyword evidence="3" id="KW-1185">Reference proteome</keyword>
<dbReference type="RefSeq" id="WP_147058807.1">
    <property type="nucleotide sequence ID" value="NZ_CP042437.1"/>
</dbReference>
<sequence length="421" mass="46237">MLKGSALYIVIIISLVIALICSTLVLAAYFFRGQYLVKSRFDRLQDNLSSGIHILLRTNDPAYLQGKTLNLFNNVDDSVRIKNTPWGIYDIGVVEAFKQKDTLIKVFSTAFAIDSSKWAAIYLIDEDRSVSVSGKTAIRGNAYLPKAGVKAAYVDNKAYEGDKRLVVGNIHDSQRSLPPLNDIRLNGLAKQFNNPGGTVNKNWHVDTLANSFRSPVNIVNLGNGPNTLKNTKLSGNIILYADTLLTIDSTATLNNVLVFAKAIVIKSGFHGSCQLFASDSISIDKNCLLEYPSCLGLLRYKSPTIGFPPQIVIGQNAQISGVIFTYEKEASALPATISLGKGARVNGQIYAQHILSTKDSVAVKGSVFTTRFMYQTTFSRYENYLINLKIDAPALSAYYLTSDLIPVASSEKKILQWLEVK</sequence>
<dbReference type="KEGG" id="mgk:FSB76_26480"/>
<feature type="transmembrane region" description="Helical" evidence="1">
    <location>
        <begin position="6"/>
        <end position="31"/>
    </location>
</feature>
<reference evidence="2 3" key="1">
    <citation type="journal article" date="2013" name="J. Microbiol.">
        <title>Mucilaginibacter ginsenosidivorax sp. nov., with ginsenoside converting activity isolated from sediment.</title>
        <authorList>
            <person name="Kim J.K."/>
            <person name="Choi T.E."/>
            <person name="Liu Q.M."/>
            <person name="Park H.Y."/>
            <person name="Yi T.H."/>
            <person name="Yoon M.H."/>
            <person name="Kim S.C."/>
            <person name="Im W.T."/>
        </authorList>
    </citation>
    <scope>NUCLEOTIDE SEQUENCE [LARGE SCALE GENOMIC DNA]</scope>
    <source>
        <strain evidence="2 3">KHI28</strain>
    </source>
</reference>
<keyword evidence="1" id="KW-0472">Membrane</keyword>
<evidence type="ECO:0000313" key="2">
    <source>
        <dbReference type="EMBL" id="QEC79322.1"/>
    </source>
</evidence>
<name>A0A5B8W8U8_9SPHI</name>
<protein>
    <submittedName>
        <fullName evidence="2">Uncharacterized protein</fullName>
    </submittedName>
</protein>
<keyword evidence="1" id="KW-1133">Transmembrane helix</keyword>
<accession>A0A5B8W8U8</accession>
<dbReference type="AlphaFoldDB" id="A0A5B8W8U8"/>
<dbReference type="Proteomes" id="UP000321362">
    <property type="component" value="Chromosome"/>
</dbReference>
<gene>
    <name evidence="2" type="ORF">FSB76_26480</name>
</gene>
<keyword evidence="1" id="KW-0812">Transmembrane</keyword>
<dbReference type="EMBL" id="CP042437">
    <property type="protein sequence ID" value="QEC79322.1"/>
    <property type="molecule type" value="Genomic_DNA"/>
</dbReference>
<evidence type="ECO:0000313" key="3">
    <source>
        <dbReference type="Proteomes" id="UP000321362"/>
    </source>
</evidence>